<evidence type="ECO:0000313" key="1">
    <source>
        <dbReference type="EMBL" id="KKM18861.1"/>
    </source>
</evidence>
<name>A0A0F9HTZ0_9ZZZZ</name>
<sequence length="73" mass="8385">MIKVSCDLCGLEIKVRSLGELDGIIDMGEEYDLCGSCLEKWSTYMNEVNEHTRSYRKDKVKAFFKESNVIPMS</sequence>
<comment type="caution">
    <text evidence="1">The sequence shown here is derived from an EMBL/GenBank/DDBJ whole genome shotgun (WGS) entry which is preliminary data.</text>
</comment>
<reference evidence="1" key="1">
    <citation type="journal article" date="2015" name="Nature">
        <title>Complex archaea that bridge the gap between prokaryotes and eukaryotes.</title>
        <authorList>
            <person name="Spang A."/>
            <person name="Saw J.H."/>
            <person name="Jorgensen S.L."/>
            <person name="Zaremba-Niedzwiedzka K."/>
            <person name="Martijn J."/>
            <person name="Lind A.E."/>
            <person name="van Eijk R."/>
            <person name="Schleper C."/>
            <person name="Guy L."/>
            <person name="Ettema T.J."/>
        </authorList>
    </citation>
    <scope>NUCLEOTIDE SEQUENCE</scope>
</reference>
<gene>
    <name evidence="1" type="ORF">LCGC14_1661450</name>
</gene>
<organism evidence="1">
    <name type="scientific">marine sediment metagenome</name>
    <dbReference type="NCBI Taxonomy" id="412755"/>
    <lineage>
        <taxon>unclassified sequences</taxon>
        <taxon>metagenomes</taxon>
        <taxon>ecological metagenomes</taxon>
    </lineage>
</organism>
<dbReference type="EMBL" id="LAZR01014127">
    <property type="protein sequence ID" value="KKM18861.1"/>
    <property type="molecule type" value="Genomic_DNA"/>
</dbReference>
<protein>
    <submittedName>
        <fullName evidence="1">Uncharacterized protein</fullName>
    </submittedName>
</protein>
<proteinExistence type="predicted"/>
<accession>A0A0F9HTZ0</accession>
<dbReference type="AlphaFoldDB" id="A0A0F9HTZ0"/>